<sequence length="68" mass="7424">WVPKGTFAMGCRTPAINGAASQAKARLVTELIEDALEEYSNDAVLTGLEYTVYSDIKGIYLYVSGYND</sequence>
<dbReference type="InterPro" id="IPR032632">
    <property type="entry name" value="Peptidase_M16_M"/>
</dbReference>
<dbReference type="InterPro" id="IPR011249">
    <property type="entry name" value="Metalloenz_LuxS/M16"/>
</dbReference>
<dbReference type="EMBL" id="MU865844">
    <property type="protein sequence ID" value="KAK4220418.1"/>
    <property type="molecule type" value="Genomic_DNA"/>
</dbReference>
<evidence type="ECO:0000313" key="3">
    <source>
        <dbReference type="Proteomes" id="UP001301958"/>
    </source>
</evidence>
<organism evidence="2 3">
    <name type="scientific">Podospora fimiseda</name>
    <dbReference type="NCBI Taxonomy" id="252190"/>
    <lineage>
        <taxon>Eukaryota</taxon>
        <taxon>Fungi</taxon>
        <taxon>Dikarya</taxon>
        <taxon>Ascomycota</taxon>
        <taxon>Pezizomycotina</taxon>
        <taxon>Sordariomycetes</taxon>
        <taxon>Sordariomycetidae</taxon>
        <taxon>Sordariales</taxon>
        <taxon>Podosporaceae</taxon>
        <taxon>Podospora</taxon>
    </lineage>
</organism>
<dbReference type="Pfam" id="PF16187">
    <property type="entry name" value="Peptidase_M16_M"/>
    <property type="match status" value="1"/>
</dbReference>
<gene>
    <name evidence="2" type="ORF">QBC38DRAFT_346366</name>
</gene>
<feature type="non-terminal residue" evidence="2">
    <location>
        <position position="68"/>
    </location>
</feature>
<proteinExistence type="predicted"/>
<reference evidence="2" key="2">
    <citation type="submission" date="2023-05" db="EMBL/GenBank/DDBJ databases">
        <authorList>
            <consortium name="Lawrence Berkeley National Laboratory"/>
            <person name="Steindorff A."/>
            <person name="Hensen N."/>
            <person name="Bonometti L."/>
            <person name="Westerberg I."/>
            <person name="Brannstrom I.O."/>
            <person name="Guillou S."/>
            <person name="Cros-Aarteil S."/>
            <person name="Calhoun S."/>
            <person name="Haridas S."/>
            <person name="Kuo A."/>
            <person name="Mondo S."/>
            <person name="Pangilinan J."/>
            <person name="Riley R."/>
            <person name="Labutti K."/>
            <person name="Andreopoulos B."/>
            <person name="Lipzen A."/>
            <person name="Chen C."/>
            <person name="Yanf M."/>
            <person name="Daum C."/>
            <person name="Ng V."/>
            <person name="Clum A."/>
            <person name="Ohm R."/>
            <person name="Martin F."/>
            <person name="Silar P."/>
            <person name="Natvig D."/>
            <person name="Lalanne C."/>
            <person name="Gautier V."/>
            <person name="Ament-Velasquez S.L."/>
            <person name="Kruys A."/>
            <person name="Hutchinson M.I."/>
            <person name="Powell A.J."/>
            <person name="Barry K."/>
            <person name="Miller A.N."/>
            <person name="Grigoriev I.V."/>
            <person name="Debuchy R."/>
            <person name="Gladieux P."/>
            <person name="Thoren M.H."/>
            <person name="Johannesson H."/>
        </authorList>
    </citation>
    <scope>NUCLEOTIDE SEQUENCE</scope>
    <source>
        <strain evidence="2">CBS 990.96</strain>
    </source>
</reference>
<dbReference type="SUPFAM" id="SSF63411">
    <property type="entry name" value="LuxS/MPP-like metallohydrolase"/>
    <property type="match status" value="1"/>
</dbReference>
<name>A0AAN7BDX7_9PEZI</name>
<evidence type="ECO:0000313" key="2">
    <source>
        <dbReference type="EMBL" id="KAK4220418.1"/>
    </source>
</evidence>
<dbReference type="Proteomes" id="UP001301958">
    <property type="component" value="Unassembled WGS sequence"/>
</dbReference>
<reference evidence="2" key="1">
    <citation type="journal article" date="2023" name="Mol. Phylogenet. Evol.">
        <title>Genome-scale phylogeny and comparative genomics of the fungal order Sordariales.</title>
        <authorList>
            <person name="Hensen N."/>
            <person name="Bonometti L."/>
            <person name="Westerberg I."/>
            <person name="Brannstrom I.O."/>
            <person name="Guillou S."/>
            <person name="Cros-Aarteil S."/>
            <person name="Calhoun S."/>
            <person name="Haridas S."/>
            <person name="Kuo A."/>
            <person name="Mondo S."/>
            <person name="Pangilinan J."/>
            <person name="Riley R."/>
            <person name="LaButti K."/>
            <person name="Andreopoulos B."/>
            <person name="Lipzen A."/>
            <person name="Chen C."/>
            <person name="Yan M."/>
            <person name="Daum C."/>
            <person name="Ng V."/>
            <person name="Clum A."/>
            <person name="Steindorff A."/>
            <person name="Ohm R.A."/>
            <person name="Martin F."/>
            <person name="Silar P."/>
            <person name="Natvig D.O."/>
            <person name="Lalanne C."/>
            <person name="Gautier V."/>
            <person name="Ament-Velasquez S.L."/>
            <person name="Kruys A."/>
            <person name="Hutchinson M.I."/>
            <person name="Powell A.J."/>
            <person name="Barry K."/>
            <person name="Miller A.N."/>
            <person name="Grigoriev I.V."/>
            <person name="Debuchy R."/>
            <person name="Gladieux P."/>
            <person name="Hiltunen Thoren M."/>
            <person name="Johannesson H."/>
        </authorList>
    </citation>
    <scope>NUCLEOTIDE SEQUENCE</scope>
    <source>
        <strain evidence="2">CBS 990.96</strain>
    </source>
</reference>
<feature type="domain" description="Peptidase M16 middle/third" evidence="1">
    <location>
        <begin position="1"/>
        <end position="68"/>
    </location>
</feature>
<accession>A0AAN7BDX7</accession>
<protein>
    <recommendedName>
        <fullName evidence="1">Peptidase M16 middle/third domain-containing protein</fullName>
    </recommendedName>
</protein>
<dbReference type="Gene3D" id="3.30.830.10">
    <property type="entry name" value="Metalloenzyme, LuxS/M16 peptidase-like"/>
    <property type="match status" value="1"/>
</dbReference>
<dbReference type="AlphaFoldDB" id="A0AAN7BDX7"/>
<comment type="caution">
    <text evidence="2">The sequence shown here is derived from an EMBL/GenBank/DDBJ whole genome shotgun (WGS) entry which is preliminary data.</text>
</comment>
<dbReference type="GO" id="GO:0046872">
    <property type="term" value="F:metal ion binding"/>
    <property type="evidence" value="ECO:0007669"/>
    <property type="project" value="InterPro"/>
</dbReference>
<feature type="non-terminal residue" evidence="2">
    <location>
        <position position="1"/>
    </location>
</feature>
<keyword evidence="3" id="KW-1185">Reference proteome</keyword>
<evidence type="ECO:0000259" key="1">
    <source>
        <dbReference type="Pfam" id="PF16187"/>
    </source>
</evidence>